<dbReference type="GO" id="GO:0045944">
    <property type="term" value="P:positive regulation of transcription by RNA polymerase II"/>
    <property type="evidence" value="ECO:0007669"/>
    <property type="project" value="UniProtKB-ARBA"/>
</dbReference>
<dbReference type="Pfam" id="PF10744">
    <property type="entry name" value="Med1"/>
    <property type="match status" value="1"/>
</dbReference>
<feature type="compositionally biased region" description="Low complexity" evidence="9">
    <location>
        <begin position="1712"/>
        <end position="1723"/>
    </location>
</feature>
<organism evidence="11">
    <name type="scientific">Schistocephalus solidus</name>
    <name type="common">Tapeworm</name>
    <dbReference type="NCBI Taxonomy" id="70667"/>
    <lineage>
        <taxon>Eukaryota</taxon>
        <taxon>Metazoa</taxon>
        <taxon>Spiralia</taxon>
        <taxon>Lophotrochozoa</taxon>
        <taxon>Platyhelminthes</taxon>
        <taxon>Cestoda</taxon>
        <taxon>Eucestoda</taxon>
        <taxon>Diphyllobothriidea</taxon>
        <taxon>Diphyllobothriidae</taxon>
        <taxon>Schistocephalus</taxon>
    </lineage>
</organism>
<feature type="compositionally biased region" description="Polar residues" evidence="9">
    <location>
        <begin position="905"/>
        <end position="917"/>
    </location>
</feature>
<feature type="compositionally biased region" description="Polar residues" evidence="9">
    <location>
        <begin position="1584"/>
        <end position="1594"/>
    </location>
</feature>
<keyword evidence="4" id="KW-0805">Transcription regulation</keyword>
<dbReference type="GO" id="GO:0016592">
    <property type="term" value="C:mediator complex"/>
    <property type="evidence" value="ECO:0007669"/>
    <property type="project" value="InterPro"/>
</dbReference>
<evidence type="ECO:0000313" key="11">
    <source>
        <dbReference type="EMBL" id="JAP46302.1"/>
    </source>
</evidence>
<evidence type="ECO:0000256" key="3">
    <source>
        <dbReference type="ARBA" id="ARBA00020612"/>
    </source>
</evidence>
<feature type="compositionally biased region" description="Polar residues" evidence="9">
    <location>
        <begin position="1601"/>
        <end position="1615"/>
    </location>
</feature>
<feature type="compositionally biased region" description="Polar residues" evidence="9">
    <location>
        <begin position="1190"/>
        <end position="1211"/>
    </location>
</feature>
<feature type="compositionally biased region" description="Gly residues" evidence="9">
    <location>
        <begin position="1833"/>
        <end position="1842"/>
    </location>
</feature>
<feature type="region of interest" description="Disordered" evidence="9">
    <location>
        <begin position="1278"/>
        <end position="1299"/>
    </location>
</feature>
<feature type="region of interest" description="Disordered" evidence="9">
    <location>
        <begin position="1511"/>
        <end position="1615"/>
    </location>
</feature>
<reference evidence="11" key="1">
    <citation type="submission" date="2016-01" db="EMBL/GenBank/DDBJ databases">
        <title>Reference transcriptome for the parasite Schistocephalus solidus: insights into the molecular evolution of parasitism.</title>
        <authorList>
            <person name="Hebert F.O."/>
            <person name="Grambauer S."/>
            <person name="Barber I."/>
            <person name="Landry C.R."/>
            <person name="Aubin-Horth N."/>
        </authorList>
    </citation>
    <scope>NUCLEOTIDE SEQUENCE</scope>
</reference>
<feature type="non-terminal residue" evidence="11">
    <location>
        <position position="1"/>
    </location>
</feature>
<evidence type="ECO:0000256" key="2">
    <source>
        <dbReference type="ARBA" id="ARBA00006210"/>
    </source>
</evidence>
<keyword evidence="6" id="KW-0804">Transcription</keyword>
<dbReference type="EMBL" id="GEEE01016923">
    <property type="protein sequence ID" value="JAP46302.1"/>
    <property type="molecule type" value="Transcribed_RNA"/>
</dbReference>
<dbReference type="InterPro" id="IPR051999">
    <property type="entry name" value="Mediator_complex_subunit_1"/>
</dbReference>
<evidence type="ECO:0000256" key="5">
    <source>
        <dbReference type="ARBA" id="ARBA00023159"/>
    </source>
</evidence>
<gene>
    <name evidence="11" type="ORF">TR150468</name>
</gene>
<keyword evidence="5" id="KW-0010">Activator</keyword>
<dbReference type="GO" id="GO:0003712">
    <property type="term" value="F:transcription coregulator activity"/>
    <property type="evidence" value="ECO:0007669"/>
    <property type="project" value="InterPro"/>
</dbReference>
<evidence type="ECO:0000256" key="8">
    <source>
        <dbReference type="ARBA" id="ARBA00031254"/>
    </source>
</evidence>
<proteinExistence type="inferred from homology"/>
<feature type="domain" description="Mediator complex subunit Med1" evidence="10">
    <location>
        <begin position="319"/>
        <end position="438"/>
    </location>
</feature>
<accession>A0A0X3PDV3</accession>
<comment type="subcellular location">
    <subcellularLocation>
        <location evidence="1">Nucleus</location>
    </subcellularLocation>
</comment>
<evidence type="ECO:0000259" key="10">
    <source>
        <dbReference type="Pfam" id="PF10744"/>
    </source>
</evidence>
<feature type="region of interest" description="Disordered" evidence="9">
    <location>
        <begin position="1149"/>
        <end position="1175"/>
    </location>
</feature>
<feature type="compositionally biased region" description="Low complexity" evidence="9">
    <location>
        <begin position="1286"/>
        <end position="1297"/>
    </location>
</feature>
<name>A0A0X3PDV3_SCHSO</name>
<feature type="compositionally biased region" description="Polar residues" evidence="9">
    <location>
        <begin position="1534"/>
        <end position="1557"/>
    </location>
</feature>
<evidence type="ECO:0000256" key="9">
    <source>
        <dbReference type="SAM" id="MobiDB-lite"/>
    </source>
</evidence>
<feature type="region of interest" description="Disordered" evidence="9">
    <location>
        <begin position="1190"/>
        <end position="1239"/>
    </location>
</feature>
<sequence length="1884" mass="196638">VRTVKRSLPHSLYGMSAVGARKHSLEDFFDLLPTLRSKFEDYPACLRRTAFCARFATLRNQLDRIALQCDMKINQTGPITTALGQPAGIAWRLSSECFAVVVSAVPIEGYSLPPGTTPPQDDLASVSAVHFEFNQEKPILCEELVDELRKRNYNALLAHITNLLALYNVPGDRSHRCRAFLCLQVLEEDLTVLSAAATVDSEGVAVNPPPVTLSPRNVSEVATLVQSINFSAIGQIEPRSGGRFAALTYFVSPAQEAIARSRILKQAPSHPNLRGLLKGFFAFVGLRATADKIQHNLPFIPLVNLQKDESGLNIAQFATADSIKCGPIAAEFVLFLHPPLIISTEATADVEKITGIPLVCTQNCSPEPVHTLILRRHNQEALRLVDVHMLLPNRSQHVYHLRPEYSNRLQGYCVTEIAFTSPSQLPTLVSLLRRHAAWLSFVESFALHPRNPVSKDEALSFRFDISMSSMDELGVSFAHPCALERKVQVCIQFGNFGVKLARVSGCNLSERLERSTGATTTPPDPTRVLARSHNLPVAMTWLLILLGCPVNRSLSCIFPGATSITPSSCTSTTVASTAASSDAERHFRATFLARARRALQFSDDCDADGLLSGADQISQENLQHLDLLTQPPPPSPTQFDVFVTPVSSSAASCVSSLSLPGVDAFRPVGSPNTMTTTVPIGGSAALRSNAFLASAPLPPGVLVTTPPSCLLDGASAVKPMSMEETITSTSGCFPPPPLVGIGNGGVGNRSALAFSTPLIPGTISVSTAMFASPSSSASASPSPLKTPLFSTPVPTPPLGSRQSCPNIATTTSSSATSSVSAGSMLVSLLDEDIPPQSVHLPTLNTASLQPSRVISSMLPQPQLPQQQISVHKPSSSDVLNHLLTSGQSEKDSALLRGKNKAPMLSTVSSPSLKTNLPSLSSRSTPSSMGSVGGGISGAYSGQAFTTTTTTTKRQRKRREASPVAAVEPIQFISVLPTRSSVAEATLAGKQSRFSAEAVSASLSTSTSEGGKLMTSTTAASAVSTVVSSEKHKSGRPSSGSSGGGGVNQPTRHTPSSASSYSYAGATSSLVSKSVYDFEDLPMSLSSTTSLSKQPPSSASGIGAISATIGPYVPTTTNGNVITSCATLATATVSTTKSELRITIRPNWTAASSTSVGGTGPSSGIPNTSTASAKPRVVVDGKPSSFLKQMLHSSPATNSGDVSTDRTLQPSFMTGAVKPKKERKRRASSKSGKSLPLPNSAAVSNMSEISSALNRKVLMGSTSTVASAAMTGTTTGSYKPSHGLTASSSGPFPTSFSSVKPVKGRKKASSMSTFSSSVVFTPSEPVGAAATSVAALKPTTTSGGPTKKIKLSGDDATRSLEVVEPTISATSKGNGLMKGYKIPKKKAASPVQPSPQTSAAATAQPLIRTSPSLSSEVDGAEASIQSSPGAPPLRDQISVSVADTDTLQPKPASLLSVSETTPASADSAWTALPEMLTPQQRLPFPQSSGLQPQVSRKLPKNLTDIVEQLRAKSTREHTIPPGCGGSGPIPGNEDGSVNSSGWQQSETSAFTSLETTAVQEDEKMQEKEVEEEEEAEEKNKKRTTDTIASNGSGRQSRPGCTISPSLASDDTLNVPGSDNIFEKLGSSSSTTAKVATAATVHRQHTVAGAGRVSTGEDQSSALFEGSRSRRGSISQELAFDATVASTETSGESGARLVKASTDTPDSPTEDVPSKISASTSSKIIPVSPTSASRKALTVSGPGSSGGSGSNLSTVHAFHEKTIRPPPPPPPINLPARSGANPGGGPRFGPGYQRGSWQNRPFNPNRPPNASFPGHAWSGPRRLPAYRGPEPGPGAPVGLGGTGNWGMRPQGGMFRGHFPGPGGPPAPSFVGGPSSVGPMNRTPTKK</sequence>
<dbReference type="InterPro" id="IPR019680">
    <property type="entry name" value="Mediator_Med1"/>
</dbReference>
<dbReference type="PANTHER" id="PTHR12881">
    <property type="entry name" value="MEDIATOR OF RNA POLYMERASE II TRANSCRIPTION SUBUNIT 1"/>
    <property type="match status" value="1"/>
</dbReference>
<dbReference type="PANTHER" id="PTHR12881:SF10">
    <property type="entry name" value="MEDIATOR OF RNA POLYMERASE II TRANSCRIPTION SUBUNIT 1"/>
    <property type="match status" value="1"/>
</dbReference>
<feature type="region of interest" description="Disordered" evidence="9">
    <location>
        <begin position="1382"/>
        <end position="1434"/>
    </location>
</feature>
<feature type="compositionally biased region" description="Low complexity" evidence="9">
    <location>
        <begin position="1866"/>
        <end position="1876"/>
    </location>
</feature>
<keyword evidence="7" id="KW-0539">Nucleus</keyword>
<feature type="compositionally biased region" description="Basic residues" evidence="9">
    <location>
        <begin position="1217"/>
        <end position="1227"/>
    </location>
</feature>
<comment type="similarity">
    <text evidence="2">Belongs to the Mediator complex subunit 1 family.</text>
</comment>
<evidence type="ECO:0000256" key="6">
    <source>
        <dbReference type="ARBA" id="ARBA00023163"/>
    </source>
</evidence>
<feature type="region of interest" description="Disordered" evidence="9">
    <location>
        <begin position="944"/>
        <end position="963"/>
    </location>
</feature>
<feature type="compositionally biased region" description="Low complexity" evidence="9">
    <location>
        <begin position="918"/>
        <end position="929"/>
    </location>
</feature>
<feature type="compositionally biased region" description="Polar residues" evidence="9">
    <location>
        <begin position="1393"/>
        <end position="1414"/>
    </location>
</feature>
<feature type="region of interest" description="Disordered" evidence="9">
    <location>
        <begin position="888"/>
        <end position="930"/>
    </location>
</feature>
<protein>
    <recommendedName>
        <fullName evidence="3">Mediator of RNA polymerase II transcription subunit 1</fullName>
    </recommendedName>
    <alternativeName>
        <fullName evidence="8">Mediator complex subunit 1</fullName>
    </alternativeName>
</protein>
<evidence type="ECO:0000256" key="7">
    <source>
        <dbReference type="ARBA" id="ARBA00023242"/>
    </source>
</evidence>
<feature type="region of interest" description="Disordered" evidence="9">
    <location>
        <begin position="1023"/>
        <end position="1059"/>
    </location>
</feature>
<evidence type="ECO:0000256" key="4">
    <source>
        <dbReference type="ARBA" id="ARBA00023015"/>
    </source>
</evidence>
<feature type="region of interest" description="Disordered" evidence="9">
    <location>
        <begin position="1644"/>
        <end position="1751"/>
    </location>
</feature>
<evidence type="ECO:0000256" key="1">
    <source>
        <dbReference type="ARBA" id="ARBA00004123"/>
    </source>
</evidence>
<feature type="region of interest" description="Disordered" evidence="9">
    <location>
        <begin position="1774"/>
        <end position="1884"/>
    </location>
</feature>